<dbReference type="InterPro" id="IPR050415">
    <property type="entry name" value="MRET"/>
</dbReference>
<dbReference type="PROSITE" id="PS00197">
    <property type="entry name" value="2FE2S_FER_1"/>
    <property type="match status" value="1"/>
</dbReference>
<dbReference type="Pfam" id="PF00111">
    <property type="entry name" value="Fer2"/>
    <property type="match status" value="1"/>
</dbReference>
<evidence type="ECO:0000256" key="6">
    <source>
        <dbReference type="ARBA" id="ARBA00023014"/>
    </source>
</evidence>
<dbReference type="InterPro" id="IPR039261">
    <property type="entry name" value="FNR_nucleotide-bd"/>
</dbReference>
<dbReference type="PANTHER" id="PTHR47354:SF1">
    <property type="entry name" value="CARNITINE MONOOXYGENASE REDUCTASE SUBUNIT"/>
    <property type="match status" value="1"/>
</dbReference>
<dbReference type="PROSITE" id="PS51384">
    <property type="entry name" value="FAD_FR"/>
    <property type="match status" value="1"/>
</dbReference>
<dbReference type="InterPro" id="IPR017927">
    <property type="entry name" value="FAD-bd_FR_type"/>
</dbReference>
<evidence type="ECO:0000313" key="10">
    <source>
        <dbReference type="Proteomes" id="UP000235994"/>
    </source>
</evidence>
<protein>
    <submittedName>
        <fullName evidence="9">Oxidoreductase</fullName>
    </submittedName>
</protein>
<dbReference type="SUPFAM" id="SSF63380">
    <property type="entry name" value="Riboflavin synthase domain-like"/>
    <property type="match status" value="1"/>
</dbReference>
<name>A0A2N8KHZ5_9BURK</name>
<dbReference type="Gene3D" id="3.10.20.30">
    <property type="match status" value="1"/>
</dbReference>
<reference evidence="9 10" key="1">
    <citation type="submission" date="2018-01" db="EMBL/GenBank/DDBJ databases">
        <title>The draft genome of an aniline degradation strain ANB-1.</title>
        <authorList>
            <person name="Zhang L."/>
            <person name="Jiang J."/>
        </authorList>
    </citation>
    <scope>NUCLEOTIDE SEQUENCE [LARGE SCALE GENOMIC DNA]</scope>
    <source>
        <strain evidence="9 10">ANB-1</strain>
    </source>
</reference>
<dbReference type="CDD" id="cd06185">
    <property type="entry name" value="PDR_like"/>
    <property type="match status" value="1"/>
</dbReference>
<sequence length="324" mass="34873">MDGRAGTELLQLRVRGIRMQAEGIHAFELVHPEGLPLPAVEAGAHVDVHLAGGLMRSYSLAGDPQDRSRWILGVLREPKGRGGSRAMHESLRVGDLLPVGMPRNAFALAPDSGHAILLAGGIGVTPLKAMAHVLARAGRSFEFHYCARTAQHAAFVDELRQLVPERALHLHFDGGDFTRGLDIKALLAHPGAGHHVYYCGPGGFMQACADATQHWPPGTVHSEHFRAPERPASEAPPSGGFEVRLARAGISVMVEPDQTIVRAIELAGHRVPTSCLSGLCGACKVEYLEGEVDHRDYILSDEEKSHCLTVCCSRATSSRLVLDL</sequence>
<keyword evidence="10" id="KW-1185">Reference proteome</keyword>
<dbReference type="InterPro" id="IPR001041">
    <property type="entry name" value="2Fe-2S_ferredoxin-type"/>
</dbReference>
<evidence type="ECO:0000259" key="8">
    <source>
        <dbReference type="PROSITE" id="PS51384"/>
    </source>
</evidence>
<keyword evidence="2" id="KW-0001">2Fe-2S</keyword>
<proteinExistence type="predicted"/>
<feature type="domain" description="FAD-binding FR-type" evidence="8">
    <location>
        <begin position="7"/>
        <end position="109"/>
    </location>
</feature>
<dbReference type="Pfam" id="PF00175">
    <property type="entry name" value="NAD_binding_1"/>
    <property type="match status" value="1"/>
</dbReference>
<evidence type="ECO:0000256" key="1">
    <source>
        <dbReference type="ARBA" id="ARBA00022630"/>
    </source>
</evidence>
<dbReference type="Proteomes" id="UP000235994">
    <property type="component" value="Unassembled WGS sequence"/>
</dbReference>
<dbReference type="EMBL" id="POQS01000004">
    <property type="protein sequence ID" value="PND33075.1"/>
    <property type="molecule type" value="Genomic_DNA"/>
</dbReference>
<evidence type="ECO:0000259" key="7">
    <source>
        <dbReference type="PROSITE" id="PS51085"/>
    </source>
</evidence>
<dbReference type="InterPro" id="IPR001433">
    <property type="entry name" value="OxRdtase_FAD/NAD-bd"/>
</dbReference>
<organism evidence="9 10">
    <name type="scientific">Achromobacter pulmonis</name>
    <dbReference type="NCBI Taxonomy" id="1389932"/>
    <lineage>
        <taxon>Bacteria</taxon>
        <taxon>Pseudomonadati</taxon>
        <taxon>Pseudomonadota</taxon>
        <taxon>Betaproteobacteria</taxon>
        <taxon>Burkholderiales</taxon>
        <taxon>Alcaligenaceae</taxon>
        <taxon>Achromobacter</taxon>
    </lineage>
</organism>
<dbReference type="Gene3D" id="3.40.50.80">
    <property type="entry name" value="Nucleotide-binding domain of ferredoxin-NADP reductase (FNR) module"/>
    <property type="match status" value="1"/>
</dbReference>
<dbReference type="SUPFAM" id="SSF52343">
    <property type="entry name" value="Ferredoxin reductase-like, C-terminal NADP-linked domain"/>
    <property type="match status" value="1"/>
</dbReference>
<dbReference type="InterPro" id="IPR006058">
    <property type="entry name" value="2Fe2S_fd_BS"/>
</dbReference>
<keyword evidence="1" id="KW-0285">Flavoprotein</keyword>
<gene>
    <name evidence="9" type="ORF">C1I89_17845</name>
</gene>
<dbReference type="SUPFAM" id="SSF54292">
    <property type="entry name" value="2Fe-2S ferredoxin-like"/>
    <property type="match status" value="1"/>
</dbReference>
<dbReference type="GO" id="GO:0016491">
    <property type="term" value="F:oxidoreductase activity"/>
    <property type="evidence" value="ECO:0007669"/>
    <property type="project" value="UniProtKB-KW"/>
</dbReference>
<evidence type="ECO:0000256" key="2">
    <source>
        <dbReference type="ARBA" id="ARBA00022714"/>
    </source>
</evidence>
<dbReference type="PANTHER" id="PTHR47354">
    <property type="entry name" value="NADH OXIDOREDUCTASE HCR"/>
    <property type="match status" value="1"/>
</dbReference>
<dbReference type="PROSITE" id="PS51085">
    <property type="entry name" value="2FE2S_FER_2"/>
    <property type="match status" value="1"/>
</dbReference>
<keyword evidence="5" id="KW-0408">Iron</keyword>
<accession>A0A2N8KHZ5</accession>
<dbReference type="PRINTS" id="PR00409">
    <property type="entry name" value="PHDIOXRDTASE"/>
</dbReference>
<dbReference type="InterPro" id="IPR036010">
    <property type="entry name" value="2Fe-2S_ferredoxin-like_sf"/>
</dbReference>
<dbReference type="GO" id="GO:0046872">
    <property type="term" value="F:metal ion binding"/>
    <property type="evidence" value="ECO:0007669"/>
    <property type="project" value="UniProtKB-KW"/>
</dbReference>
<dbReference type="CDD" id="cd00207">
    <property type="entry name" value="fer2"/>
    <property type="match status" value="1"/>
</dbReference>
<dbReference type="InterPro" id="IPR017938">
    <property type="entry name" value="Riboflavin_synthase-like_b-brl"/>
</dbReference>
<evidence type="ECO:0000313" key="9">
    <source>
        <dbReference type="EMBL" id="PND33075.1"/>
    </source>
</evidence>
<comment type="caution">
    <text evidence="9">The sequence shown here is derived from an EMBL/GenBank/DDBJ whole genome shotgun (WGS) entry which is preliminary data.</text>
</comment>
<keyword evidence="3" id="KW-0479">Metal-binding</keyword>
<evidence type="ECO:0000256" key="5">
    <source>
        <dbReference type="ARBA" id="ARBA00023004"/>
    </source>
</evidence>
<dbReference type="Gene3D" id="2.40.30.10">
    <property type="entry name" value="Translation factors"/>
    <property type="match status" value="1"/>
</dbReference>
<evidence type="ECO:0000256" key="4">
    <source>
        <dbReference type="ARBA" id="ARBA00023002"/>
    </source>
</evidence>
<dbReference type="InterPro" id="IPR012675">
    <property type="entry name" value="Beta-grasp_dom_sf"/>
</dbReference>
<dbReference type="RefSeq" id="WP_102774175.1">
    <property type="nucleotide sequence ID" value="NZ_POQS01000004.1"/>
</dbReference>
<keyword evidence="6" id="KW-0411">Iron-sulfur</keyword>
<evidence type="ECO:0000256" key="3">
    <source>
        <dbReference type="ARBA" id="ARBA00022723"/>
    </source>
</evidence>
<dbReference type="GO" id="GO:0051537">
    <property type="term" value="F:2 iron, 2 sulfur cluster binding"/>
    <property type="evidence" value="ECO:0007669"/>
    <property type="project" value="UniProtKB-KW"/>
</dbReference>
<dbReference type="AlphaFoldDB" id="A0A2N8KHZ5"/>
<keyword evidence="4" id="KW-0560">Oxidoreductase</keyword>
<feature type="domain" description="2Fe-2S ferredoxin-type" evidence="7">
    <location>
        <begin position="241"/>
        <end position="324"/>
    </location>
</feature>